<comment type="caution">
    <text evidence="1">The sequence shown here is derived from an EMBL/GenBank/DDBJ whole genome shotgun (WGS) entry which is preliminary data.</text>
</comment>
<organism evidence="1 2">
    <name type="scientific">Penicillium desertorum</name>
    <dbReference type="NCBI Taxonomy" id="1303715"/>
    <lineage>
        <taxon>Eukaryota</taxon>
        <taxon>Fungi</taxon>
        <taxon>Dikarya</taxon>
        <taxon>Ascomycota</taxon>
        <taxon>Pezizomycotina</taxon>
        <taxon>Eurotiomycetes</taxon>
        <taxon>Eurotiomycetidae</taxon>
        <taxon>Eurotiales</taxon>
        <taxon>Aspergillaceae</taxon>
        <taxon>Penicillium</taxon>
    </lineage>
</organism>
<reference evidence="1" key="1">
    <citation type="submission" date="2022-12" db="EMBL/GenBank/DDBJ databases">
        <authorList>
            <person name="Petersen C."/>
        </authorList>
    </citation>
    <scope>NUCLEOTIDE SEQUENCE</scope>
    <source>
        <strain evidence="1">IBT 17660</strain>
    </source>
</reference>
<sequence length="117" mass="12721">MSSTTKLEFAEQELLGSYVSDVGECRDVLSRTSTSISPGAFALGDSDNPNGNASPLRLFMGNYFDDNEYQGCVAQLLGFFFTEGYGARAALDSEEVPLVYVLTRETDGRTVLINESI</sequence>
<dbReference type="EMBL" id="JAPWDO010000010">
    <property type="protein sequence ID" value="KAJ5454944.1"/>
    <property type="molecule type" value="Genomic_DNA"/>
</dbReference>
<evidence type="ECO:0000313" key="2">
    <source>
        <dbReference type="Proteomes" id="UP001147760"/>
    </source>
</evidence>
<reference evidence="1" key="2">
    <citation type="journal article" date="2023" name="IMA Fungus">
        <title>Comparative genomic study of the Penicillium genus elucidates a diverse pangenome and 15 lateral gene transfer events.</title>
        <authorList>
            <person name="Petersen C."/>
            <person name="Sorensen T."/>
            <person name="Nielsen M.R."/>
            <person name="Sondergaard T.E."/>
            <person name="Sorensen J.L."/>
            <person name="Fitzpatrick D.A."/>
            <person name="Frisvad J.C."/>
            <person name="Nielsen K.L."/>
        </authorList>
    </citation>
    <scope>NUCLEOTIDE SEQUENCE</scope>
    <source>
        <strain evidence="1">IBT 17660</strain>
    </source>
</reference>
<dbReference type="AlphaFoldDB" id="A0A9X0BFP5"/>
<proteinExistence type="predicted"/>
<keyword evidence="2" id="KW-1185">Reference proteome</keyword>
<name>A0A9X0BFP5_9EURO</name>
<protein>
    <submittedName>
        <fullName evidence="1">Uncharacterized protein</fullName>
    </submittedName>
</protein>
<accession>A0A9X0BFP5</accession>
<gene>
    <name evidence="1" type="ORF">N7530_012713</name>
</gene>
<dbReference type="Proteomes" id="UP001147760">
    <property type="component" value="Unassembled WGS sequence"/>
</dbReference>
<evidence type="ECO:0000313" key="1">
    <source>
        <dbReference type="EMBL" id="KAJ5454944.1"/>
    </source>
</evidence>